<dbReference type="Proteomes" id="UP000789901">
    <property type="component" value="Unassembled WGS sequence"/>
</dbReference>
<evidence type="ECO:0000313" key="1">
    <source>
        <dbReference type="EMBL" id="CAG8812257.1"/>
    </source>
</evidence>
<protein>
    <submittedName>
        <fullName evidence="1">44237_t:CDS:1</fullName>
    </submittedName>
</protein>
<accession>A0ABN7W1P8</accession>
<name>A0ABN7W1P8_GIGMA</name>
<keyword evidence="2" id="KW-1185">Reference proteome</keyword>
<proteinExistence type="predicted"/>
<gene>
    <name evidence="1" type="ORF">GMARGA_LOCUS25529</name>
</gene>
<evidence type="ECO:0000313" key="2">
    <source>
        <dbReference type="Proteomes" id="UP000789901"/>
    </source>
</evidence>
<dbReference type="EMBL" id="CAJVQB010028380">
    <property type="protein sequence ID" value="CAG8812257.1"/>
    <property type="molecule type" value="Genomic_DNA"/>
</dbReference>
<sequence>MSQGEYPKKKKKTTNKYIEHIENSSCESVNPTYNSILPNLEVYDINV</sequence>
<comment type="caution">
    <text evidence="1">The sequence shown here is derived from an EMBL/GenBank/DDBJ whole genome shotgun (WGS) entry which is preliminary data.</text>
</comment>
<reference evidence="1 2" key="1">
    <citation type="submission" date="2021-06" db="EMBL/GenBank/DDBJ databases">
        <authorList>
            <person name="Kallberg Y."/>
            <person name="Tangrot J."/>
            <person name="Rosling A."/>
        </authorList>
    </citation>
    <scope>NUCLEOTIDE SEQUENCE [LARGE SCALE GENOMIC DNA]</scope>
    <source>
        <strain evidence="1 2">120-4 pot B 10/14</strain>
    </source>
</reference>
<organism evidence="1 2">
    <name type="scientific">Gigaspora margarita</name>
    <dbReference type="NCBI Taxonomy" id="4874"/>
    <lineage>
        <taxon>Eukaryota</taxon>
        <taxon>Fungi</taxon>
        <taxon>Fungi incertae sedis</taxon>
        <taxon>Mucoromycota</taxon>
        <taxon>Glomeromycotina</taxon>
        <taxon>Glomeromycetes</taxon>
        <taxon>Diversisporales</taxon>
        <taxon>Gigasporaceae</taxon>
        <taxon>Gigaspora</taxon>
    </lineage>
</organism>